<feature type="transmembrane region" description="Helical" evidence="1">
    <location>
        <begin position="249"/>
        <end position="270"/>
    </location>
</feature>
<evidence type="ECO:0000256" key="1">
    <source>
        <dbReference type="SAM" id="Phobius"/>
    </source>
</evidence>
<dbReference type="SUPFAM" id="SSF103473">
    <property type="entry name" value="MFS general substrate transporter"/>
    <property type="match status" value="1"/>
</dbReference>
<feature type="transmembrane region" description="Helical" evidence="1">
    <location>
        <begin position="217"/>
        <end position="237"/>
    </location>
</feature>
<keyword evidence="1" id="KW-0812">Transmembrane</keyword>
<evidence type="ECO:0000313" key="3">
    <source>
        <dbReference type="Proteomes" id="UP000319818"/>
    </source>
</evidence>
<dbReference type="EMBL" id="VFPH01000001">
    <property type="protein sequence ID" value="TQM44217.1"/>
    <property type="molecule type" value="Genomic_DNA"/>
</dbReference>
<dbReference type="RefSeq" id="WP_142098920.1">
    <property type="nucleotide sequence ID" value="NZ_VFPH01000001.1"/>
</dbReference>
<dbReference type="InterPro" id="IPR036259">
    <property type="entry name" value="MFS_trans_sf"/>
</dbReference>
<dbReference type="OrthoDB" id="3541730at2"/>
<keyword evidence="1" id="KW-0472">Membrane</keyword>
<gene>
    <name evidence="2" type="ORF">FB388_1579</name>
</gene>
<dbReference type="AlphaFoldDB" id="A0A543GDT7"/>
<protein>
    <submittedName>
        <fullName evidence="2">Putative MFS family arabinose efflux permease</fullName>
    </submittedName>
</protein>
<dbReference type="Proteomes" id="UP000319818">
    <property type="component" value="Unassembled WGS sequence"/>
</dbReference>
<feature type="transmembrane region" description="Helical" evidence="1">
    <location>
        <begin position="335"/>
        <end position="362"/>
    </location>
</feature>
<dbReference type="Gene3D" id="1.20.1250.20">
    <property type="entry name" value="MFS general substrate transporter like domains"/>
    <property type="match status" value="2"/>
</dbReference>
<dbReference type="GO" id="GO:0022857">
    <property type="term" value="F:transmembrane transporter activity"/>
    <property type="evidence" value="ECO:0007669"/>
    <property type="project" value="InterPro"/>
</dbReference>
<dbReference type="PANTHER" id="PTHR23542">
    <property type="match status" value="1"/>
</dbReference>
<accession>A0A543GDT7</accession>
<name>A0A543GDT7_9PSEU</name>
<feature type="transmembrane region" description="Helical" evidence="1">
    <location>
        <begin position="146"/>
        <end position="168"/>
    </location>
</feature>
<feature type="transmembrane region" description="Helical" evidence="1">
    <location>
        <begin position="174"/>
        <end position="196"/>
    </location>
</feature>
<proteinExistence type="predicted"/>
<evidence type="ECO:0000313" key="2">
    <source>
        <dbReference type="EMBL" id="TQM44217.1"/>
    </source>
</evidence>
<feature type="transmembrane region" description="Helical" evidence="1">
    <location>
        <begin position="369"/>
        <end position="388"/>
    </location>
</feature>
<feature type="transmembrane region" description="Helical" evidence="1">
    <location>
        <begin position="85"/>
        <end position="104"/>
    </location>
</feature>
<feature type="transmembrane region" description="Helical" evidence="1">
    <location>
        <begin position="110"/>
        <end position="134"/>
    </location>
</feature>
<sequence>MSTTEGLRTYGAVVRTPGMRAWTLVVLCQRLPIALSPLALVYLGHLAASSYAAGALLAAVFAAAEAVVAGPMGRRFDRRPARSELRLVLGVQAALLAALAGAALVQAPVWVLLLLSAAAGGVASGAHGGLRALLVRTVAPATHHAALSLESTLTTLLWAVGPAVVGLVTLVAGAAWTVVLVAAIATAGALAAGTLADPGPAPDGPDTTTARVWRRTWPALLQEGAVMVCVGAAYTGLPGLLESVGTDGAVAGPVLAVFALAGLAGGLAYGSRTWPGAYRTQSTVLVLAVTAVLGLAVVAPTAGLVGALVVLSGLAGTPALTARAAGVQQLLPEHAWAAGFSGLYAAGGVGFGVAGIIVAGLLDATGVRFAMLACVALAAVATVAGAAAEARIRPAR</sequence>
<comment type="caution">
    <text evidence="2">The sequence shown here is derived from an EMBL/GenBank/DDBJ whole genome shotgun (WGS) entry which is preliminary data.</text>
</comment>
<keyword evidence="3" id="KW-1185">Reference proteome</keyword>
<dbReference type="Pfam" id="PF07690">
    <property type="entry name" value="MFS_1"/>
    <property type="match status" value="1"/>
</dbReference>
<feature type="transmembrane region" description="Helical" evidence="1">
    <location>
        <begin position="282"/>
        <end position="315"/>
    </location>
</feature>
<feature type="transmembrane region" description="Helical" evidence="1">
    <location>
        <begin position="51"/>
        <end position="73"/>
    </location>
</feature>
<feature type="transmembrane region" description="Helical" evidence="1">
    <location>
        <begin position="21"/>
        <end position="45"/>
    </location>
</feature>
<organism evidence="2 3">
    <name type="scientific">Pseudonocardia cypriaca</name>
    <dbReference type="NCBI Taxonomy" id="882449"/>
    <lineage>
        <taxon>Bacteria</taxon>
        <taxon>Bacillati</taxon>
        <taxon>Actinomycetota</taxon>
        <taxon>Actinomycetes</taxon>
        <taxon>Pseudonocardiales</taxon>
        <taxon>Pseudonocardiaceae</taxon>
        <taxon>Pseudonocardia</taxon>
    </lineage>
</organism>
<dbReference type="InterPro" id="IPR011701">
    <property type="entry name" value="MFS"/>
</dbReference>
<keyword evidence="1" id="KW-1133">Transmembrane helix</keyword>
<dbReference type="PANTHER" id="PTHR23542:SF1">
    <property type="entry name" value="MAJOR FACILITATOR SUPERFAMILY (MFS) PROFILE DOMAIN-CONTAINING PROTEIN"/>
    <property type="match status" value="1"/>
</dbReference>
<reference evidence="2 3" key="1">
    <citation type="submission" date="2019-06" db="EMBL/GenBank/DDBJ databases">
        <title>Sequencing the genomes of 1000 actinobacteria strains.</title>
        <authorList>
            <person name="Klenk H.-P."/>
        </authorList>
    </citation>
    <scope>NUCLEOTIDE SEQUENCE [LARGE SCALE GENOMIC DNA]</scope>
    <source>
        <strain evidence="2 3">DSM 45511</strain>
    </source>
</reference>